<keyword evidence="1" id="KW-1133">Transmembrane helix</keyword>
<gene>
    <name evidence="2" type="ORF">COW98_00485</name>
</gene>
<keyword evidence="1" id="KW-0812">Transmembrane</keyword>
<feature type="transmembrane region" description="Helical" evidence="1">
    <location>
        <begin position="53"/>
        <end position="77"/>
    </location>
</feature>
<evidence type="ECO:0000313" key="2">
    <source>
        <dbReference type="EMBL" id="PIP63089.1"/>
    </source>
</evidence>
<dbReference type="AlphaFoldDB" id="A0A2H0BZX8"/>
<proteinExistence type="predicted"/>
<keyword evidence="1" id="KW-0472">Membrane</keyword>
<accession>A0A2H0BZX8</accession>
<feature type="transmembrane region" description="Helical" evidence="1">
    <location>
        <begin position="109"/>
        <end position="125"/>
    </location>
</feature>
<evidence type="ECO:0000256" key="1">
    <source>
        <dbReference type="SAM" id="Phobius"/>
    </source>
</evidence>
<sequence length="274" mass="32080">MTIILTLIALYYLLARIIISPFDRLKILFFGYGGTNIASSFSLINLLRILRNIFLIIVNGYSFFMPLIILIALIILLRKKSWKILFLIFSFLFPFFLTARFWYGGLYGRYSAFIAYGLPLIIALLPKKIYWLAVISVMITFIPTFSSYQLIKPIPLLEKQLIEKVKISNQDLLILSDYQRPQLTYSNDLYINSNGEDYKKIVQKIDQVLMKNRRVFISQQAITFPYLQYDGQMIHIISQGDKNKALLRNFLTNKQLVKIAEEQRFPLLTIYQIK</sequence>
<feature type="transmembrane region" description="Helical" evidence="1">
    <location>
        <begin position="84"/>
        <end position="103"/>
    </location>
</feature>
<feature type="transmembrane region" description="Helical" evidence="1">
    <location>
        <begin position="130"/>
        <end position="151"/>
    </location>
</feature>
<comment type="caution">
    <text evidence="2">The sequence shown here is derived from an EMBL/GenBank/DDBJ whole genome shotgun (WGS) entry which is preliminary data.</text>
</comment>
<reference evidence="2 3" key="1">
    <citation type="submission" date="2017-09" db="EMBL/GenBank/DDBJ databases">
        <title>Depth-based differentiation of microbial function through sediment-hosted aquifers and enrichment of novel symbionts in the deep terrestrial subsurface.</title>
        <authorList>
            <person name="Probst A.J."/>
            <person name="Ladd B."/>
            <person name="Jarett J.K."/>
            <person name="Geller-Mcgrath D.E."/>
            <person name="Sieber C.M."/>
            <person name="Emerson J.B."/>
            <person name="Anantharaman K."/>
            <person name="Thomas B.C."/>
            <person name="Malmstrom R."/>
            <person name="Stieglmeier M."/>
            <person name="Klingl A."/>
            <person name="Woyke T."/>
            <person name="Ryan C.M."/>
            <person name="Banfield J.F."/>
        </authorList>
    </citation>
    <scope>NUCLEOTIDE SEQUENCE [LARGE SCALE GENOMIC DNA]</scope>
    <source>
        <strain evidence="2">CG22_combo_CG10-13_8_21_14_all_35_9</strain>
    </source>
</reference>
<dbReference type="Proteomes" id="UP000231021">
    <property type="component" value="Unassembled WGS sequence"/>
</dbReference>
<dbReference type="EMBL" id="PCTB01000014">
    <property type="protein sequence ID" value="PIP63089.1"/>
    <property type="molecule type" value="Genomic_DNA"/>
</dbReference>
<evidence type="ECO:0000313" key="3">
    <source>
        <dbReference type="Proteomes" id="UP000231021"/>
    </source>
</evidence>
<evidence type="ECO:0008006" key="4">
    <source>
        <dbReference type="Google" id="ProtNLM"/>
    </source>
</evidence>
<protein>
    <recommendedName>
        <fullName evidence="4">Glycosyltransferase RgtA/B/C/D-like domain-containing protein</fullName>
    </recommendedName>
</protein>
<organism evidence="2 3">
    <name type="scientific">Candidatus Roizmanbacteria bacterium CG22_combo_CG10-13_8_21_14_all_35_9</name>
    <dbReference type="NCBI Taxonomy" id="1974861"/>
    <lineage>
        <taxon>Bacteria</taxon>
        <taxon>Candidatus Roizmaniibacteriota</taxon>
    </lineage>
</organism>
<name>A0A2H0BZX8_9BACT</name>